<accession>A0A5D3C9Q0</accession>
<dbReference type="Proteomes" id="UP000321947">
    <property type="component" value="Unassembled WGS sequence"/>
</dbReference>
<organism evidence="1 2">
    <name type="scientific">Cucumis melo var. makuwa</name>
    <name type="common">Oriental melon</name>
    <dbReference type="NCBI Taxonomy" id="1194695"/>
    <lineage>
        <taxon>Eukaryota</taxon>
        <taxon>Viridiplantae</taxon>
        <taxon>Streptophyta</taxon>
        <taxon>Embryophyta</taxon>
        <taxon>Tracheophyta</taxon>
        <taxon>Spermatophyta</taxon>
        <taxon>Magnoliopsida</taxon>
        <taxon>eudicotyledons</taxon>
        <taxon>Gunneridae</taxon>
        <taxon>Pentapetalae</taxon>
        <taxon>rosids</taxon>
        <taxon>fabids</taxon>
        <taxon>Cucurbitales</taxon>
        <taxon>Cucurbitaceae</taxon>
        <taxon>Benincaseae</taxon>
        <taxon>Cucumis</taxon>
    </lineage>
</organism>
<evidence type="ECO:0000313" key="1">
    <source>
        <dbReference type="EMBL" id="TYK08697.1"/>
    </source>
</evidence>
<proteinExistence type="predicted"/>
<evidence type="ECO:0000313" key="2">
    <source>
        <dbReference type="Proteomes" id="UP000321947"/>
    </source>
</evidence>
<gene>
    <name evidence="1" type="ORF">E5676_scaffold118G00520</name>
</gene>
<protein>
    <submittedName>
        <fullName evidence="1">Uncharacterized protein</fullName>
    </submittedName>
</protein>
<reference evidence="1 2" key="1">
    <citation type="submission" date="2019-08" db="EMBL/GenBank/DDBJ databases">
        <title>Draft genome sequences of two oriental melons (Cucumis melo L. var makuwa).</title>
        <authorList>
            <person name="Kwon S.-Y."/>
        </authorList>
    </citation>
    <scope>NUCLEOTIDE SEQUENCE [LARGE SCALE GENOMIC DNA]</scope>
    <source>
        <strain evidence="2">cv. Chang Bougi</strain>
        <tissue evidence="1">Leaf</tissue>
    </source>
</reference>
<sequence length="98" mass="10772">MKFQNSKKAMSFPTLFASIPPIQLSPSKRTPEPTPAIVTCPSSLAHRHLPIIACPSSFALRRLPFVACPSSVVVQCISSLLFGPFNQLRAFYLGEFHV</sequence>
<dbReference type="EMBL" id="SSTD01012495">
    <property type="protein sequence ID" value="TYK08697.1"/>
    <property type="molecule type" value="Genomic_DNA"/>
</dbReference>
<dbReference type="AlphaFoldDB" id="A0A5D3C9Q0"/>
<name>A0A5D3C9Q0_CUCMM</name>
<comment type="caution">
    <text evidence="1">The sequence shown here is derived from an EMBL/GenBank/DDBJ whole genome shotgun (WGS) entry which is preliminary data.</text>
</comment>